<evidence type="ECO:0000313" key="3">
    <source>
        <dbReference type="EMBL" id="BAJ63347.1"/>
    </source>
</evidence>
<evidence type="ECO:0000313" key="4">
    <source>
        <dbReference type="Proteomes" id="UP000008922"/>
    </source>
</evidence>
<keyword evidence="1" id="KW-0472">Membrane</keyword>
<keyword evidence="1" id="KW-1133">Transmembrane helix</keyword>
<organism evidence="3 4">
    <name type="scientific">Anaerolinea thermophila (strain DSM 14523 / JCM 11388 / NBRC 100420 / UNI-1)</name>
    <dbReference type="NCBI Taxonomy" id="926569"/>
    <lineage>
        <taxon>Bacteria</taxon>
        <taxon>Bacillati</taxon>
        <taxon>Chloroflexota</taxon>
        <taxon>Anaerolineae</taxon>
        <taxon>Anaerolineales</taxon>
        <taxon>Anaerolineaceae</taxon>
        <taxon>Anaerolinea</taxon>
    </lineage>
</organism>
<dbReference type="InterPro" id="IPR041916">
    <property type="entry name" value="Anti_sigma_zinc_sf"/>
</dbReference>
<feature type="domain" description="Putative zinc-finger" evidence="2">
    <location>
        <begin position="13"/>
        <end position="35"/>
    </location>
</feature>
<accession>E8N4I3</accession>
<evidence type="ECO:0000259" key="2">
    <source>
        <dbReference type="Pfam" id="PF13490"/>
    </source>
</evidence>
<dbReference type="RefSeq" id="WP_013559734.1">
    <property type="nucleotide sequence ID" value="NC_014960.1"/>
</dbReference>
<name>E8N4I3_ANATU</name>
<dbReference type="EMBL" id="AP012029">
    <property type="protein sequence ID" value="BAJ63347.1"/>
    <property type="molecule type" value="Genomic_DNA"/>
</dbReference>
<dbReference type="Proteomes" id="UP000008922">
    <property type="component" value="Chromosome"/>
</dbReference>
<protein>
    <recommendedName>
        <fullName evidence="2">Putative zinc-finger domain-containing protein</fullName>
    </recommendedName>
</protein>
<dbReference type="Pfam" id="PF13490">
    <property type="entry name" value="zf-HC2"/>
    <property type="match status" value="1"/>
</dbReference>
<dbReference type="KEGG" id="atm:ANT_13150"/>
<dbReference type="InterPro" id="IPR027383">
    <property type="entry name" value="Znf_put"/>
</dbReference>
<dbReference type="STRING" id="926569.ANT_13150"/>
<dbReference type="OrthoDB" id="166144at2"/>
<sequence length="181" mass="21202">MKPHQPFETWIFDEHLSPEEQQRLTEHLRQCESCRALQQKWFEARGALQEKSMAAPRAGFVQRWKSSLVERKEREQRKQAWRVFWIFSGVASGVLVGVLVFFLTRFSMAEWLKLSVEVIHQFLGLTSSLGGILSAWMQLTPIPLHLFVSLLFLLSLLGLIVLWFVVLSRTFRKGEERSYEH</sequence>
<dbReference type="HOGENOM" id="CLU_1486134_0_0_0"/>
<dbReference type="InParanoid" id="E8N4I3"/>
<dbReference type="Gene3D" id="1.10.10.1320">
    <property type="entry name" value="Anti-sigma factor, zinc-finger domain"/>
    <property type="match status" value="1"/>
</dbReference>
<proteinExistence type="predicted"/>
<dbReference type="AlphaFoldDB" id="E8N4I3"/>
<feature type="transmembrane region" description="Helical" evidence="1">
    <location>
        <begin position="83"/>
        <end position="106"/>
    </location>
</feature>
<reference evidence="3 4" key="1">
    <citation type="submission" date="2010-12" db="EMBL/GenBank/DDBJ databases">
        <title>Whole genome sequence of Anaerolinea thermophila UNI-1.</title>
        <authorList>
            <person name="Narita-Yamada S."/>
            <person name="Kishi E."/>
            <person name="Watanabe Y."/>
            <person name="Takasaki K."/>
            <person name="Ankai A."/>
            <person name="Oguchi A."/>
            <person name="Fukui S."/>
            <person name="Takahashi M."/>
            <person name="Yashiro I."/>
            <person name="Hosoyama A."/>
            <person name="Sekiguchi Y."/>
            <person name="Hanada S."/>
            <person name="Fujita N."/>
        </authorList>
    </citation>
    <scope>NUCLEOTIDE SEQUENCE [LARGE SCALE GENOMIC DNA]</scope>
    <source>
        <strain evidence="4">DSM 14523 / JCM 11388 / NBRC 100420 / UNI-1</strain>
    </source>
</reference>
<gene>
    <name evidence="3" type="ordered locus">ANT_13150</name>
</gene>
<keyword evidence="4" id="KW-1185">Reference proteome</keyword>
<feature type="transmembrane region" description="Helical" evidence="1">
    <location>
        <begin position="144"/>
        <end position="167"/>
    </location>
</feature>
<keyword evidence="1" id="KW-0812">Transmembrane</keyword>
<evidence type="ECO:0000256" key="1">
    <source>
        <dbReference type="SAM" id="Phobius"/>
    </source>
</evidence>